<evidence type="ECO:0000313" key="1">
    <source>
        <dbReference type="EMBL" id="USG63809.1"/>
    </source>
</evidence>
<dbReference type="RefSeq" id="WP_251870888.1">
    <property type="nucleotide sequence ID" value="NZ_CP098755.1"/>
</dbReference>
<keyword evidence="2" id="KW-1185">Reference proteome</keyword>
<organism evidence="1 2">
    <name type="scientific">Brevibacillus ruminantium</name>
    <dbReference type="NCBI Taxonomy" id="2950604"/>
    <lineage>
        <taxon>Bacteria</taxon>
        <taxon>Bacillati</taxon>
        <taxon>Bacillota</taxon>
        <taxon>Bacilli</taxon>
        <taxon>Bacillales</taxon>
        <taxon>Paenibacillaceae</taxon>
        <taxon>Brevibacillus</taxon>
    </lineage>
</organism>
<dbReference type="EMBL" id="CP098755">
    <property type="protein sequence ID" value="USG63809.1"/>
    <property type="molecule type" value="Genomic_DNA"/>
</dbReference>
<gene>
    <name evidence="1" type="ORF">NDK47_16725</name>
</gene>
<name>A0ABY4WAL0_9BACL</name>
<reference evidence="1" key="1">
    <citation type="submission" date="2022-06" db="EMBL/GenBank/DDBJ databases">
        <title>Genome sequencing of Brevibacillus sp. BB3-R1.</title>
        <authorList>
            <person name="Heo J."/>
            <person name="Lee D."/>
            <person name="Won M."/>
            <person name="Han B.-H."/>
            <person name="Hong S.-B."/>
            <person name="Kwon S.-W."/>
        </authorList>
    </citation>
    <scope>NUCLEOTIDE SEQUENCE</scope>
    <source>
        <strain evidence="1">BB3-R1</strain>
    </source>
</reference>
<protein>
    <recommendedName>
        <fullName evidence="3">DUF885 domain-containing protein</fullName>
    </recommendedName>
</protein>
<proteinExistence type="predicted"/>
<evidence type="ECO:0000313" key="2">
    <source>
        <dbReference type="Proteomes" id="UP001056500"/>
    </source>
</evidence>
<dbReference type="Proteomes" id="UP001056500">
    <property type="component" value="Chromosome"/>
</dbReference>
<sequence>MNQPDIGNMDVCIQDVMTAALDNDRGPKDPTDFSDLYTRLIAAQEKLPPLYRERVFQPFIKALDELSEKGFKELLRRDPNREQAAGLLLDIAQAILQNGEGYEEVATDAFQEVVSDLYDGFLSAADRKGIKPPDLSVTAPLVKWGRPEYGPYTWTIDAASHFGLQTGIVNLPPSHAKRGLLGWSALSHETAGHDILHADTGLLKELAQKIREQLLEHNFSASLANYWSQRVDETASDVMGILNMGPAAGIGLIGYFRGLNGAWGGKPTLRNSGPEHDSHPADILRGYLAAGTVRLLHFDKAEAWADLLSAETDKDLTKIQLGRQTVEPDTARQSAAIVARAIAETPLQTLEQHALGEIQNWHNKDEWIASQIRAHIHSGTPLHDCHVSGMYAAHVVAACVTSSLEKGADLSLIFNGMLELLKTMHDANPSWGPLYINHPGDLAQHRAYSISSREQVAG</sequence>
<evidence type="ECO:0008006" key="3">
    <source>
        <dbReference type="Google" id="ProtNLM"/>
    </source>
</evidence>
<accession>A0ABY4WAL0</accession>